<dbReference type="InterPro" id="IPR011706">
    <property type="entry name" value="Cu-oxidase_C"/>
</dbReference>
<evidence type="ECO:0000256" key="1">
    <source>
        <dbReference type="ARBA" id="ARBA00010609"/>
    </source>
</evidence>
<evidence type="ECO:0000313" key="9">
    <source>
        <dbReference type="Proteomes" id="UP000593567"/>
    </source>
</evidence>
<dbReference type="PANTHER" id="PTHR11709">
    <property type="entry name" value="MULTI-COPPER OXIDASE"/>
    <property type="match status" value="1"/>
</dbReference>
<dbReference type="InterPro" id="IPR011707">
    <property type="entry name" value="Cu-oxidase-like_N"/>
</dbReference>
<dbReference type="EMBL" id="VXIV02001305">
    <property type="protein sequence ID" value="KAF6033538.1"/>
    <property type="molecule type" value="Genomic_DNA"/>
</dbReference>
<accession>A0A7J7K7D8</accession>
<dbReference type="InterPro" id="IPR045087">
    <property type="entry name" value="Cu-oxidase_fam"/>
</dbReference>
<dbReference type="InterPro" id="IPR008972">
    <property type="entry name" value="Cupredoxin"/>
</dbReference>
<dbReference type="OrthoDB" id="2121828at2759"/>
<dbReference type="InterPro" id="IPR001117">
    <property type="entry name" value="Cu-oxidase_2nd"/>
</dbReference>
<dbReference type="AlphaFoldDB" id="A0A7J7K7D8"/>
<proteinExistence type="inferred from homology"/>
<evidence type="ECO:0000259" key="5">
    <source>
        <dbReference type="Pfam" id="PF00394"/>
    </source>
</evidence>
<dbReference type="Pfam" id="PF07731">
    <property type="entry name" value="Cu-oxidase_2"/>
    <property type="match status" value="1"/>
</dbReference>
<keyword evidence="3" id="KW-0560">Oxidoreductase</keyword>
<feature type="domain" description="Plastocyanin-like" evidence="5">
    <location>
        <begin position="94"/>
        <end position="224"/>
    </location>
</feature>
<dbReference type="Gene3D" id="2.60.40.420">
    <property type="entry name" value="Cupredoxins - blue copper proteins"/>
    <property type="match status" value="3"/>
</dbReference>
<organism evidence="8 9">
    <name type="scientific">Bugula neritina</name>
    <name type="common">Brown bryozoan</name>
    <name type="synonym">Sertularia neritina</name>
    <dbReference type="NCBI Taxonomy" id="10212"/>
    <lineage>
        <taxon>Eukaryota</taxon>
        <taxon>Metazoa</taxon>
        <taxon>Spiralia</taxon>
        <taxon>Lophotrochozoa</taxon>
        <taxon>Bryozoa</taxon>
        <taxon>Gymnolaemata</taxon>
        <taxon>Cheilostomatida</taxon>
        <taxon>Flustrina</taxon>
        <taxon>Buguloidea</taxon>
        <taxon>Bugulidae</taxon>
        <taxon>Bugula</taxon>
    </lineage>
</organism>
<name>A0A7J7K7D8_BUGNE</name>
<keyword evidence="2" id="KW-0479">Metal-binding</keyword>
<comment type="caution">
    <text evidence="8">The sequence shown here is derived from an EMBL/GenBank/DDBJ whole genome shotgun (WGS) entry which is preliminary data.</text>
</comment>
<dbReference type="Pfam" id="PF00394">
    <property type="entry name" value="Cu-oxidase"/>
    <property type="match status" value="1"/>
</dbReference>
<reference evidence="8" key="1">
    <citation type="submission" date="2020-06" db="EMBL/GenBank/DDBJ databases">
        <title>Draft genome of Bugula neritina, a colonial animal packing powerful symbionts and potential medicines.</title>
        <authorList>
            <person name="Rayko M."/>
        </authorList>
    </citation>
    <scope>NUCLEOTIDE SEQUENCE [LARGE SCALE GENOMIC DNA]</scope>
    <source>
        <strain evidence="8">Kwan_BN1</strain>
    </source>
</reference>
<dbReference type="PANTHER" id="PTHR11709:SF394">
    <property type="entry name" value="FI03373P-RELATED"/>
    <property type="match status" value="1"/>
</dbReference>
<dbReference type="GO" id="GO:0005507">
    <property type="term" value="F:copper ion binding"/>
    <property type="evidence" value="ECO:0007669"/>
    <property type="project" value="InterPro"/>
</dbReference>
<evidence type="ECO:0000313" key="8">
    <source>
        <dbReference type="EMBL" id="KAF6033538.1"/>
    </source>
</evidence>
<dbReference type="Pfam" id="PF07732">
    <property type="entry name" value="Cu-oxidase_3"/>
    <property type="match status" value="1"/>
</dbReference>
<evidence type="ECO:0000256" key="2">
    <source>
        <dbReference type="ARBA" id="ARBA00022723"/>
    </source>
</evidence>
<dbReference type="GO" id="GO:0006826">
    <property type="term" value="P:iron ion transport"/>
    <property type="evidence" value="ECO:0007669"/>
    <property type="project" value="TreeGrafter"/>
</dbReference>
<dbReference type="CDD" id="cd13884">
    <property type="entry name" value="CuRO_2_tcLCC_insect_like"/>
    <property type="match status" value="1"/>
</dbReference>
<dbReference type="GO" id="GO:0016491">
    <property type="term" value="F:oxidoreductase activity"/>
    <property type="evidence" value="ECO:0007669"/>
    <property type="project" value="UniProtKB-KW"/>
</dbReference>
<sequence length="440" mass="49946">MDGVSFINQCPILPGLSFTYEFTVHTPGTNFYHAHIGSQRTQGLFGPLIIVKKKSENNLEKYREYVMVLNDWNHDFDSNTAHLKSKGFFEPDGATFSPLESYDSSKYSKFKWHSGLINGKGRYYDPSTGNHNAAPLSRFSVKKGETIRFRVISAGTMFPLRFSVDRHLLTMISSDGYRFENVSVESFILSPGERFDFLLTADETVGRYWIFAETTEVKNVASQTRPTPRHRAEAILEYEEAGPMSDTNYDNWVKNPLNKNPHCLLSRCYVLNCPFDVSFVDNYNLKCLHLTDLTATESQTLEKENDFEERFYNFAFFGGGSINGRHWEYPPVSAASQKDELQDVDTTCKECTKDKACSCTHIETLESDKYYQFVLINDGDGSGYAHPIHLHGHNFQVVKQGFSDDIYQSPDIKCLGGGGTICNEAEWKDPNMSGRKFGIS</sequence>
<evidence type="ECO:0000256" key="4">
    <source>
        <dbReference type="ARBA" id="ARBA00023008"/>
    </source>
</evidence>
<dbReference type="FunFam" id="2.60.40.420:FF:000045">
    <property type="entry name" value="Laccase 2"/>
    <property type="match status" value="1"/>
</dbReference>
<evidence type="ECO:0000259" key="7">
    <source>
        <dbReference type="Pfam" id="PF07732"/>
    </source>
</evidence>
<feature type="domain" description="Plastocyanin-like" evidence="7">
    <location>
        <begin position="1"/>
        <end position="54"/>
    </location>
</feature>
<comment type="similarity">
    <text evidence="1">Belongs to the multicopper oxidase family.</text>
</comment>
<dbReference type="GO" id="GO:0005886">
    <property type="term" value="C:plasma membrane"/>
    <property type="evidence" value="ECO:0007669"/>
    <property type="project" value="TreeGrafter"/>
</dbReference>
<protein>
    <submittedName>
        <fullName evidence="8">Uncharacterized protein</fullName>
    </submittedName>
</protein>
<keyword evidence="4" id="KW-0186">Copper</keyword>
<keyword evidence="9" id="KW-1185">Reference proteome</keyword>
<evidence type="ECO:0000256" key="3">
    <source>
        <dbReference type="ARBA" id="ARBA00023002"/>
    </source>
</evidence>
<dbReference type="Proteomes" id="UP000593567">
    <property type="component" value="Unassembled WGS sequence"/>
</dbReference>
<feature type="domain" description="Plastocyanin-like" evidence="6">
    <location>
        <begin position="349"/>
        <end position="405"/>
    </location>
</feature>
<gene>
    <name evidence="8" type="ORF">EB796_008158</name>
</gene>
<evidence type="ECO:0000259" key="6">
    <source>
        <dbReference type="Pfam" id="PF07731"/>
    </source>
</evidence>
<dbReference type="SUPFAM" id="SSF49503">
    <property type="entry name" value="Cupredoxins"/>
    <property type="match status" value="3"/>
</dbReference>